<accession>A0A0E3LSL1</accession>
<proteinExistence type="predicted"/>
<evidence type="ECO:0000256" key="4">
    <source>
        <dbReference type="PROSITE-ProRule" id="PRU01248"/>
    </source>
</evidence>
<dbReference type="GO" id="GO:0015074">
    <property type="term" value="P:DNA integration"/>
    <property type="evidence" value="ECO:0007669"/>
    <property type="project" value="UniProtKB-KW"/>
</dbReference>
<dbReference type="PROSITE" id="PS51898">
    <property type="entry name" value="TYR_RECOMBINASE"/>
    <property type="match status" value="1"/>
</dbReference>
<dbReference type="GO" id="GO:0006310">
    <property type="term" value="P:DNA recombination"/>
    <property type="evidence" value="ECO:0007669"/>
    <property type="project" value="UniProtKB-KW"/>
</dbReference>
<evidence type="ECO:0000313" key="7">
    <source>
        <dbReference type="EMBL" id="AKB61961.1"/>
    </source>
</evidence>
<dbReference type="RefSeq" id="WP_048043507.1">
    <property type="nucleotide sequence ID" value="NZ_CP009511.1"/>
</dbReference>
<dbReference type="GO" id="GO:0003677">
    <property type="term" value="F:DNA binding"/>
    <property type="evidence" value="ECO:0007669"/>
    <property type="project" value="UniProtKB-UniRule"/>
</dbReference>
<evidence type="ECO:0000256" key="2">
    <source>
        <dbReference type="ARBA" id="ARBA00023125"/>
    </source>
</evidence>
<dbReference type="Pfam" id="PF00589">
    <property type="entry name" value="Phage_integrase"/>
    <property type="match status" value="1"/>
</dbReference>
<dbReference type="SUPFAM" id="SSF56349">
    <property type="entry name" value="DNA breaking-rejoining enzymes"/>
    <property type="match status" value="1"/>
</dbReference>
<feature type="domain" description="Core-binding (CB)" evidence="6">
    <location>
        <begin position="26"/>
        <end position="126"/>
    </location>
</feature>
<dbReference type="PATRIC" id="fig|1434115.4.peg.2533"/>
<evidence type="ECO:0000259" key="6">
    <source>
        <dbReference type="PROSITE" id="PS51900"/>
    </source>
</evidence>
<keyword evidence="1" id="KW-0229">DNA integration</keyword>
<dbReference type="InterPro" id="IPR011010">
    <property type="entry name" value="DNA_brk_join_enz"/>
</dbReference>
<name>A0A0E3LSL1_METMZ</name>
<feature type="domain" description="Tyr recombinase" evidence="5">
    <location>
        <begin position="136"/>
        <end position="359"/>
    </location>
</feature>
<dbReference type="InterPro" id="IPR050090">
    <property type="entry name" value="Tyrosine_recombinase_XerCD"/>
</dbReference>
<keyword evidence="2 4" id="KW-0238">DNA-binding</keyword>
<reference evidence="7 8" key="1">
    <citation type="submission" date="2014-07" db="EMBL/GenBank/DDBJ databases">
        <title>Methanogenic archaea and the global carbon cycle.</title>
        <authorList>
            <person name="Henriksen J.R."/>
            <person name="Luke J."/>
            <person name="Reinhart S."/>
            <person name="Benedict M.N."/>
            <person name="Youngblut N.D."/>
            <person name="Metcalf M.E."/>
            <person name="Whitaker R.J."/>
            <person name="Metcalf W.W."/>
        </authorList>
    </citation>
    <scope>NUCLEOTIDE SEQUENCE [LARGE SCALE GENOMIC DNA]</scope>
    <source>
        <strain evidence="7 8">SarPi</strain>
    </source>
</reference>
<dbReference type="InterPro" id="IPR013762">
    <property type="entry name" value="Integrase-like_cat_sf"/>
</dbReference>
<dbReference type="InterPro" id="IPR010998">
    <property type="entry name" value="Integrase_recombinase_N"/>
</dbReference>
<organism evidence="7 8">
    <name type="scientific">Methanosarcina mazei SarPi</name>
    <dbReference type="NCBI Taxonomy" id="1434115"/>
    <lineage>
        <taxon>Archaea</taxon>
        <taxon>Methanobacteriati</taxon>
        <taxon>Methanobacteriota</taxon>
        <taxon>Stenosarchaea group</taxon>
        <taxon>Methanomicrobia</taxon>
        <taxon>Methanosarcinales</taxon>
        <taxon>Methanosarcinaceae</taxon>
        <taxon>Methanosarcina</taxon>
    </lineage>
</organism>
<dbReference type="Gene3D" id="1.10.443.10">
    <property type="entry name" value="Intergrase catalytic core"/>
    <property type="match status" value="1"/>
</dbReference>
<dbReference type="InterPro" id="IPR044068">
    <property type="entry name" value="CB"/>
</dbReference>
<evidence type="ECO:0000256" key="3">
    <source>
        <dbReference type="ARBA" id="ARBA00023172"/>
    </source>
</evidence>
<dbReference type="EMBL" id="CP009511">
    <property type="protein sequence ID" value="AKB61961.1"/>
    <property type="molecule type" value="Genomic_DNA"/>
</dbReference>
<dbReference type="InterPro" id="IPR002104">
    <property type="entry name" value="Integrase_catalytic"/>
</dbReference>
<dbReference type="HOGENOM" id="CLU_041884_1_0_2"/>
<dbReference type="PANTHER" id="PTHR30349">
    <property type="entry name" value="PHAGE INTEGRASE-RELATED"/>
    <property type="match status" value="1"/>
</dbReference>
<keyword evidence="3" id="KW-0233">DNA recombination</keyword>
<sequence length="503" mass="60227">MILERKKTKVDLVIERCLESIGCNDDDNRDAIDEWFLSIGKKDGEYAKDRTKLTYIRTLVEFCNFINMSPDKFIEECKLEKRTIPDIDDRKIKRYFLKYKAALADNAPKTIERKIATIKSFCRVRNIELHYNEKKKRPEALPKDENKHIPTREDIREAVHHANTRNRAIILLQASSGLSSIDVRNLRYIDVKNPDKNNIITFDGRRQKTDVPYITFCSPEATEAIQDYIKERKKLPTANTKEKKDQYEKRRIHSDNDYLFINMKVYTEYLFEFDEKYRFISDEEIQHAYRMIERSCEKQAPKGTHSYIRSHNMRKFFANTLKNHDVDYLTLEAFMGHKVQGSLDHYTEADIEKLKEKYMKVLPYLTILEDIETKTFDSYEYSYNRANIEINNIKSNAMMELYPFLYRIIEDSKEIMRKYENIIKLKKLNNEKAKKLIDNQFENIDQTIRDREWNEGELNHKKAEYQKQIDEINKKYNVNIHANFDTLKYDYETLEQAKLKEIN</sequence>
<dbReference type="Gene3D" id="1.10.150.130">
    <property type="match status" value="1"/>
</dbReference>
<dbReference type="PANTHER" id="PTHR30349:SF41">
    <property type="entry name" value="INTEGRASE_RECOMBINASE PROTEIN MJ0367-RELATED"/>
    <property type="match status" value="1"/>
</dbReference>
<evidence type="ECO:0008006" key="9">
    <source>
        <dbReference type="Google" id="ProtNLM"/>
    </source>
</evidence>
<dbReference type="AlphaFoldDB" id="A0A0E3LSL1"/>
<dbReference type="GeneID" id="24865217"/>
<gene>
    <name evidence="7" type="ORF">MSMAP_1976</name>
</gene>
<protein>
    <recommendedName>
        <fullName evidence="9">Tyr recombinase domain-containing protein</fullName>
    </recommendedName>
</protein>
<evidence type="ECO:0000313" key="8">
    <source>
        <dbReference type="Proteomes" id="UP000033116"/>
    </source>
</evidence>
<dbReference type="PROSITE" id="PS51900">
    <property type="entry name" value="CB"/>
    <property type="match status" value="1"/>
</dbReference>
<evidence type="ECO:0000256" key="1">
    <source>
        <dbReference type="ARBA" id="ARBA00022908"/>
    </source>
</evidence>
<dbReference type="Proteomes" id="UP000033116">
    <property type="component" value="Chromosome"/>
</dbReference>
<evidence type="ECO:0000259" key="5">
    <source>
        <dbReference type="PROSITE" id="PS51898"/>
    </source>
</evidence>